<dbReference type="EMBL" id="JAQHRD010000004">
    <property type="protein sequence ID" value="KAJ6441573.1"/>
    <property type="molecule type" value="Genomic_DNA"/>
</dbReference>
<keyword evidence="3" id="KW-1185">Reference proteome</keyword>
<sequence length="213" mass="22602">MGSPQDEPQPGSSAVRTRQRPGVLPREVMDLLVPPVKVGAWTGAAGVLAGVGGAIARDTNPLASGFLSGVQWFTLGTSYWFTRTVAIRTLGGEERVGPVDKIKASTVAGSATGAVAGLMRGPPKILPGMVLWGLFGAGGQLIANRMASRQETKPQDDAAGWSWSPLKKLTDQEYIDMMGEKILKVEVDIALIDDRIAELRAQDAVAKQREGRP</sequence>
<feature type="region of interest" description="Disordered" evidence="1">
    <location>
        <begin position="1"/>
        <end position="20"/>
    </location>
</feature>
<evidence type="ECO:0000313" key="2">
    <source>
        <dbReference type="EMBL" id="KAJ6441573.1"/>
    </source>
</evidence>
<dbReference type="Proteomes" id="UP001163105">
    <property type="component" value="Unassembled WGS sequence"/>
</dbReference>
<dbReference type="PANTHER" id="PTHR41390:SF1">
    <property type="entry name" value="NADH-UBIQUINONE OXIDOREDUCTASE 213 KDA SUBUNIT"/>
    <property type="match status" value="1"/>
</dbReference>
<dbReference type="PANTHER" id="PTHR41390">
    <property type="entry name" value="CHROMOSOME 7, WHOLE GENOME SHOTGUN SEQUENCE"/>
    <property type="match status" value="1"/>
</dbReference>
<evidence type="ECO:0000313" key="3">
    <source>
        <dbReference type="Proteomes" id="UP001163105"/>
    </source>
</evidence>
<reference evidence="2" key="1">
    <citation type="submission" date="2023-01" db="EMBL/GenBank/DDBJ databases">
        <title>The growth and conidiation of Purpureocillium lavendulum are regulated by nitrogen source and histone H3K14 acetylation.</title>
        <authorList>
            <person name="Tang P."/>
            <person name="Han J."/>
            <person name="Zhang C."/>
            <person name="Tang P."/>
            <person name="Qi F."/>
            <person name="Zhang K."/>
            <person name="Liang L."/>
        </authorList>
    </citation>
    <scope>NUCLEOTIDE SEQUENCE</scope>
    <source>
        <strain evidence="2">YMF1.00683</strain>
    </source>
</reference>
<comment type="caution">
    <text evidence="2">The sequence shown here is derived from an EMBL/GenBank/DDBJ whole genome shotgun (WGS) entry which is preliminary data.</text>
</comment>
<protein>
    <submittedName>
        <fullName evidence="2">Hscarg dehydrogenase</fullName>
    </submittedName>
</protein>
<proteinExistence type="predicted"/>
<gene>
    <name evidence="2" type="ORF">O9K51_05124</name>
</gene>
<accession>A0AB34FRW6</accession>
<organism evidence="2 3">
    <name type="scientific">Purpureocillium lavendulum</name>
    <dbReference type="NCBI Taxonomy" id="1247861"/>
    <lineage>
        <taxon>Eukaryota</taxon>
        <taxon>Fungi</taxon>
        <taxon>Dikarya</taxon>
        <taxon>Ascomycota</taxon>
        <taxon>Pezizomycotina</taxon>
        <taxon>Sordariomycetes</taxon>
        <taxon>Hypocreomycetidae</taxon>
        <taxon>Hypocreales</taxon>
        <taxon>Ophiocordycipitaceae</taxon>
        <taxon>Purpureocillium</taxon>
    </lineage>
</organism>
<name>A0AB34FRW6_9HYPO</name>
<evidence type="ECO:0000256" key="1">
    <source>
        <dbReference type="SAM" id="MobiDB-lite"/>
    </source>
</evidence>
<dbReference type="AlphaFoldDB" id="A0AB34FRW6"/>